<proteinExistence type="predicted"/>
<gene>
    <name evidence="2" type="ORF">BN2476_600046</name>
</gene>
<dbReference type="GO" id="GO:0008834">
    <property type="term" value="F:ditrans,polycis-undecaprenyl-diphosphate synthase [(2E,6E)-farnesyl-diphosphate specific] activity"/>
    <property type="evidence" value="ECO:0007669"/>
    <property type="project" value="TreeGrafter"/>
</dbReference>
<dbReference type="Proteomes" id="UP000195569">
    <property type="component" value="Unassembled WGS sequence"/>
</dbReference>
<comment type="caution">
    <text evidence="2">The sequence shown here is derived from an EMBL/GenBank/DDBJ whole genome shotgun (WGS) entry which is preliminary data.</text>
</comment>
<dbReference type="Pfam" id="PF01255">
    <property type="entry name" value="Prenyltransf"/>
    <property type="match status" value="1"/>
</dbReference>
<keyword evidence="1 2" id="KW-0808">Transferase</keyword>
<dbReference type="PANTHER" id="PTHR10291:SF0">
    <property type="entry name" value="DEHYDRODOLICHYL DIPHOSPHATE SYNTHASE 2"/>
    <property type="match status" value="1"/>
</dbReference>
<evidence type="ECO:0000313" key="2">
    <source>
        <dbReference type="EMBL" id="SIT47842.1"/>
    </source>
</evidence>
<dbReference type="EMBL" id="CYGY02000060">
    <property type="protein sequence ID" value="SIT47842.1"/>
    <property type="molecule type" value="Genomic_DNA"/>
</dbReference>
<keyword evidence="3" id="KW-1185">Reference proteome</keyword>
<dbReference type="InterPro" id="IPR036424">
    <property type="entry name" value="UPP_synth-like_sf"/>
</dbReference>
<dbReference type="Gene3D" id="3.40.1180.10">
    <property type="entry name" value="Decaprenyl diphosphate synthase-like"/>
    <property type="match status" value="1"/>
</dbReference>
<sequence length="107" mass="12460">MRQTIDGRWDILQAAQQLLEQTVADRRSALVDEASLAQHLAFAYAPEPDLFTRTGGEQRIRNFLLWRLAYTELYFTNTFWPDFDDAALEADLASYRTRERRFGRATA</sequence>
<dbReference type="EC" id="2.5.1.-" evidence="2"/>
<organism evidence="2 3">
    <name type="scientific">Paraburkholderia piptadeniae</name>
    <dbReference type="NCBI Taxonomy" id="1701573"/>
    <lineage>
        <taxon>Bacteria</taxon>
        <taxon>Pseudomonadati</taxon>
        <taxon>Pseudomonadota</taxon>
        <taxon>Betaproteobacteria</taxon>
        <taxon>Burkholderiales</taxon>
        <taxon>Burkholderiaceae</taxon>
        <taxon>Paraburkholderia</taxon>
    </lineage>
</organism>
<reference evidence="2" key="1">
    <citation type="submission" date="2016-12" db="EMBL/GenBank/DDBJ databases">
        <authorList>
            <person name="Moulin L."/>
        </authorList>
    </citation>
    <scope>NUCLEOTIDE SEQUENCE [LARGE SCALE GENOMIC DNA]</scope>
    <source>
        <strain evidence="2">STM 7183</strain>
    </source>
</reference>
<dbReference type="GO" id="GO:0005829">
    <property type="term" value="C:cytosol"/>
    <property type="evidence" value="ECO:0007669"/>
    <property type="project" value="TreeGrafter"/>
</dbReference>
<name>A0A1N7SKI7_9BURK</name>
<dbReference type="GO" id="GO:0000287">
    <property type="term" value="F:magnesium ion binding"/>
    <property type="evidence" value="ECO:0007669"/>
    <property type="project" value="TreeGrafter"/>
</dbReference>
<dbReference type="InterPro" id="IPR001441">
    <property type="entry name" value="UPP_synth-like"/>
</dbReference>
<evidence type="ECO:0000256" key="1">
    <source>
        <dbReference type="ARBA" id="ARBA00022679"/>
    </source>
</evidence>
<dbReference type="SUPFAM" id="SSF64005">
    <property type="entry name" value="Undecaprenyl diphosphate synthase"/>
    <property type="match status" value="1"/>
</dbReference>
<accession>A0A1N7SKI7</accession>
<protein>
    <submittedName>
        <fullName evidence="2">Isoprenyl transferase</fullName>
        <ecNumber evidence="2">2.5.1.-</ecNumber>
    </submittedName>
</protein>
<dbReference type="AlphaFoldDB" id="A0A1N7SKI7"/>
<evidence type="ECO:0000313" key="3">
    <source>
        <dbReference type="Proteomes" id="UP000195569"/>
    </source>
</evidence>
<dbReference type="PANTHER" id="PTHR10291">
    <property type="entry name" value="DEHYDRODOLICHYL DIPHOSPHATE SYNTHASE FAMILY MEMBER"/>
    <property type="match status" value="1"/>
</dbReference>
<dbReference type="GO" id="GO:0016094">
    <property type="term" value="P:polyprenol biosynthetic process"/>
    <property type="evidence" value="ECO:0007669"/>
    <property type="project" value="TreeGrafter"/>
</dbReference>